<reference evidence="1" key="1">
    <citation type="journal article" date="2014" name="Front. Microbiol.">
        <title>High frequency of phylogenetically diverse reductive dehalogenase-homologous genes in deep subseafloor sedimentary metagenomes.</title>
        <authorList>
            <person name="Kawai M."/>
            <person name="Futagami T."/>
            <person name="Toyoda A."/>
            <person name="Takaki Y."/>
            <person name="Nishi S."/>
            <person name="Hori S."/>
            <person name="Arai W."/>
            <person name="Tsubouchi T."/>
            <person name="Morono Y."/>
            <person name="Uchiyama I."/>
            <person name="Ito T."/>
            <person name="Fujiyama A."/>
            <person name="Inagaki F."/>
            <person name="Takami H."/>
        </authorList>
    </citation>
    <scope>NUCLEOTIDE SEQUENCE</scope>
    <source>
        <strain evidence="1">Expedition CK06-06</strain>
    </source>
</reference>
<name>X0SFQ0_9ZZZZ</name>
<organism evidence="1">
    <name type="scientific">marine sediment metagenome</name>
    <dbReference type="NCBI Taxonomy" id="412755"/>
    <lineage>
        <taxon>unclassified sequences</taxon>
        <taxon>metagenomes</taxon>
        <taxon>ecological metagenomes</taxon>
    </lineage>
</organism>
<protein>
    <submittedName>
        <fullName evidence="1">Uncharacterized protein</fullName>
    </submittedName>
</protein>
<proteinExistence type="predicted"/>
<dbReference type="AlphaFoldDB" id="X0SFQ0"/>
<dbReference type="EMBL" id="BARS01000271">
    <property type="protein sequence ID" value="GAF74712.1"/>
    <property type="molecule type" value="Genomic_DNA"/>
</dbReference>
<sequence length="65" mass="7588">MKEEITYEMVHDMRRKFNEIQMDGPIRISIAPKMAKKLHEEEGLVWNPETTRIGYGGAILIVEDK</sequence>
<accession>X0SFQ0</accession>
<gene>
    <name evidence="1" type="ORF">S01H1_00718</name>
</gene>
<evidence type="ECO:0000313" key="1">
    <source>
        <dbReference type="EMBL" id="GAF74712.1"/>
    </source>
</evidence>
<comment type="caution">
    <text evidence="1">The sequence shown here is derived from an EMBL/GenBank/DDBJ whole genome shotgun (WGS) entry which is preliminary data.</text>
</comment>